<keyword evidence="3" id="KW-1185">Reference proteome</keyword>
<organism evidence="2 3">
    <name type="scientific">Artemisia annua</name>
    <name type="common">Sweet wormwood</name>
    <dbReference type="NCBI Taxonomy" id="35608"/>
    <lineage>
        <taxon>Eukaryota</taxon>
        <taxon>Viridiplantae</taxon>
        <taxon>Streptophyta</taxon>
        <taxon>Embryophyta</taxon>
        <taxon>Tracheophyta</taxon>
        <taxon>Spermatophyta</taxon>
        <taxon>Magnoliopsida</taxon>
        <taxon>eudicotyledons</taxon>
        <taxon>Gunneridae</taxon>
        <taxon>Pentapetalae</taxon>
        <taxon>asterids</taxon>
        <taxon>campanulids</taxon>
        <taxon>Asterales</taxon>
        <taxon>Asteraceae</taxon>
        <taxon>Asteroideae</taxon>
        <taxon>Anthemideae</taxon>
        <taxon>Artemisiinae</taxon>
        <taxon>Artemisia</taxon>
    </lineage>
</organism>
<accession>A0A2U1L717</accession>
<proteinExistence type="predicted"/>
<comment type="caution">
    <text evidence="2">The sequence shown here is derived from an EMBL/GenBank/DDBJ whole genome shotgun (WGS) entry which is preliminary data.</text>
</comment>
<dbReference type="Pfam" id="PF24914">
    <property type="entry name" value="ACR10_N"/>
    <property type="match status" value="1"/>
</dbReference>
<dbReference type="STRING" id="35608.A0A2U1L717"/>
<dbReference type="EMBL" id="PKPP01011103">
    <property type="protein sequence ID" value="PWA44773.1"/>
    <property type="molecule type" value="Genomic_DNA"/>
</dbReference>
<name>A0A2U1L717_ARTAN</name>
<dbReference type="OrthoDB" id="1923276at2759"/>
<feature type="domain" description="ACT" evidence="1">
    <location>
        <begin position="5"/>
        <end position="44"/>
    </location>
</feature>
<dbReference type="InterPro" id="IPR056816">
    <property type="entry name" value="ACR2/9/10_N"/>
</dbReference>
<dbReference type="AlphaFoldDB" id="A0A2U1L717"/>
<evidence type="ECO:0000313" key="2">
    <source>
        <dbReference type="EMBL" id="PWA44773.1"/>
    </source>
</evidence>
<protein>
    <recommendedName>
        <fullName evidence="1">ACT domain-containing protein</fullName>
    </recommendedName>
</protein>
<evidence type="ECO:0000313" key="3">
    <source>
        <dbReference type="Proteomes" id="UP000245207"/>
    </source>
</evidence>
<reference evidence="2 3" key="1">
    <citation type="journal article" date="2018" name="Mol. Plant">
        <title>The genome of Artemisia annua provides insight into the evolution of Asteraceae family and artemisinin biosynthesis.</title>
        <authorList>
            <person name="Shen Q."/>
            <person name="Zhang L."/>
            <person name="Liao Z."/>
            <person name="Wang S."/>
            <person name="Yan T."/>
            <person name="Shi P."/>
            <person name="Liu M."/>
            <person name="Fu X."/>
            <person name="Pan Q."/>
            <person name="Wang Y."/>
            <person name="Lv Z."/>
            <person name="Lu X."/>
            <person name="Zhang F."/>
            <person name="Jiang W."/>
            <person name="Ma Y."/>
            <person name="Chen M."/>
            <person name="Hao X."/>
            <person name="Li L."/>
            <person name="Tang Y."/>
            <person name="Lv G."/>
            <person name="Zhou Y."/>
            <person name="Sun X."/>
            <person name="Brodelius P.E."/>
            <person name="Rose J.K.C."/>
            <person name="Tang K."/>
        </authorList>
    </citation>
    <scope>NUCLEOTIDE SEQUENCE [LARGE SCALE GENOMIC DNA]</scope>
    <source>
        <strain evidence="3">cv. Huhao1</strain>
        <tissue evidence="2">Leaf</tissue>
    </source>
</reference>
<sequence>MKVVIKEAQKAGENTLITVNCLDKTGLGCDLCWIILLFGSVLLKEIQGLR</sequence>
<dbReference type="Proteomes" id="UP000245207">
    <property type="component" value="Unassembled WGS sequence"/>
</dbReference>
<gene>
    <name evidence="2" type="ORF">CTI12_AA520690</name>
</gene>
<evidence type="ECO:0000259" key="1">
    <source>
        <dbReference type="Pfam" id="PF24914"/>
    </source>
</evidence>